<reference evidence="2" key="1">
    <citation type="journal article" date="2013" name="Science">
        <title>The Amborella genome and the evolution of flowering plants.</title>
        <authorList>
            <consortium name="Amborella Genome Project"/>
        </authorList>
    </citation>
    <scope>NUCLEOTIDE SEQUENCE [LARGE SCALE GENOMIC DNA]</scope>
</reference>
<protein>
    <recommendedName>
        <fullName evidence="3">DUF868 domain-containing protein</fullName>
    </recommendedName>
</protein>
<dbReference type="AlphaFoldDB" id="W1PR21"/>
<evidence type="ECO:0008006" key="3">
    <source>
        <dbReference type="Google" id="ProtNLM"/>
    </source>
</evidence>
<evidence type="ECO:0000313" key="2">
    <source>
        <dbReference type="Proteomes" id="UP000017836"/>
    </source>
</evidence>
<accession>W1PR21</accession>
<dbReference type="KEGG" id="atr:18438422"/>
<sequence length="297" mass="33866">MHDPIPACFSVDRERARDDQYSLRAGQTLATNVYRTKIAGKCRLIVATWCKSLLAHGFTISLEDQEAKAQSTYKIELAPWCFWRKQGLKTFTVEGTRVDLFWDLRNAKFYTEPEPKCDYYVALASEGEVVLVLGDMKKEAYRKARSRPSLIDPILISRKEHIYAKRKFITRAKFSERAAAHEISIECTCGSNSAGLDPEMTIRIDGNLVTRVRHLQWKFRGNETIFVNKIAIEVFWDVHDWLFSPGLRHSLFIFRPSTSNPSSTLMNVGHGGSMNGSEVSMGGSPDFCLYLHAWKTE</sequence>
<dbReference type="PANTHER" id="PTHR31972">
    <property type="entry name" value="EXPRESSED PROTEIN"/>
    <property type="match status" value="1"/>
</dbReference>
<dbReference type="Pfam" id="PF05910">
    <property type="entry name" value="DUF868"/>
    <property type="match status" value="1"/>
</dbReference>
<dbReference type="PANTHER" id="PTHR31972:SF12">
    <property type="entry name" value="OS01G0909400 PROTEIN"/>
    <property type="match status" value="1"/>
</dbReference>
<organism evidence="1 2">
    <name type="scientific">Amborella trichopoda</name>
    <dbReference type="NCBI Taxonomy" id="13333"/>
    <lineage>
        <taxon>Eukaryota</taxon>
        <taxon>Viridiplantae</taxon>
        <taxon>Streptophyta</taxon>
        <taxon>Embryophyta</taxon>
        <taxon>Tracheophyta</taxon>
        <taxon>Spermatophyta</taxon>
        <taxon>Magnoliopsida</taxon>
        <taxon>Amborellales</taxon>
        <taxon>Amborellaceae</taxon>
        <taxon>Amborella</taxon>
    </lineage>
</organism>
<keyword evidence="2" id="KW-1185">Reference proteome</keyword>
<dbReference type="HOGENOM" id="CLU_042471_1_0_1"/>
<dbReference type="OMA" id="LRIEVYW"/>
<dbReference type="Proteomes" id="UP000017836">
    <property type="component" value="Unassembled WGS sequence"/>
</dbReference>
<dbReference type="Gramene" id="ERN10249">
    <property type="protein sequence ID" value="ERN10249"/>
    <property type="gene ID" value="AMTR_s00305p00015080"/>
</dbReference>
<gene>
    <name evidence="1" type="ORF">AMTR_s00305p00015080</name>
</gene>
<name>W1PR21_AMBTC</name>
<dbReference type="InterPro" id="IPR008586">
    <property type="entry name" value="DUF868_pln"/>
</dbReference>
<dbReference type="EMBL" id="KI392922">
    <property type="protein sequence ID" value="ERN10249.1"/>
    <property type="molecule type" value="Genomic_DNA"/>
</dbReference>
<evidence type="ECO:0000313" key="1">
    <source>
        <dbReference type="EMBL" id="ERN10249.1"/>
    </source>
</evidence>
<proteinExistence type="predicted"/>
<dbReference type="eggNOG" id="ENOG502QQMW">
    <property type="taxonomic scope" value="Eukaryota"/>
</dbReference>
<dbReference type="OrthoDB" id="731074at2759"/>